<protein>
    <recommendedName>
        <fullName evidence="3">PorV/PorQ family protein</fullName>
    </recommendedName>
</protein>
<organism evidence="1 2">
    <name type="scientific">candidate division TA06 bacterium</name>
    <dbReference type="NCBI Taxonomy" id="2250710"/>
    <lineage>
        <taxon>Bacteria</taxon>
        <taxon>Bacteria division TA06</taxon>
    </lineage>
</organism>
<dbReference type="Gene3D" id="2.40.160.60">
    <property type="entry name" value="Outer membrane protein transport protein (OMPP1/FadL/TodX)"/>
    <property type="match status" value="1"/>
</dbReference>
<proteinExistence type="predicted"/>
<gene>
    <name evidence="1" type="ORF">DRP43_05965</name>
</gene>
<dbReference type="Proteomes" id="UP000271125">
    <property type="component" value="Unassembled WGS sequence"/>
</dbReference>
<reference evidence="1 2" key="1">
    <citation type="submission" date="2018-06" db="EMBL/GenBank/DDBJ databases">
        <title>Extensive metabolic versatility and redundancy in microbially diverse, dynamic hydrothermal sediments.</title>
        <authorList>
            <person name="Dombrowski N."/>
            <person name="Teske A."/>
            <person name="Baker B.J."/>
        </authorList>
    </citation>
    <scope>NUCLEOTIDE SEQUENCE [LARGE SCALE GENOMIC DNA]</scope>
    <source>
        <strain evidence="1">B10_G13</strain>
    </source>
</reference>
<comment type="caution">
    <text evidence="1">The sequence shown here is derived from an EMBL/GenBank/DDBJ whole genome shotgun (WGS) entry which is preliminary data.</text>
</comment>
<evidence type="ECO:0000313" key="1">
    <source>
        <dbReference type="EMBL" id="RKX68249.1"/>
    </source>
</evidence>
<dbReference type="AlphaFoldDB" id="A0A660SBW6"/>
<evidence type="ECO:0008006" key="3">
    <source>
        <dbReference type="Google" id="ProtNLM"/>
    </source>
</evidence>
<dbReference type="EMBL" id="QNBD01000299">
    <property type="protein sequence ID" value="RKX68249.1"/>
    <property type="molecule type" value="Genomic_DNA"/>
</dbReference>
<name>A0A660SBW6_UNCT6</name>
<sequence>MKKKVLITCVLILIILYIVSGEKLDIPFNINYYGISPGAEALGMGYAFSSGVSSPAMVFWNPANISLLEKAVIYIDFAKYDSVDIADLINYENGLKGSRIDFFSIVYKDGGISWHPISKSLIEDSIIIGGDTTIYLKASSHIDEFIFTFTSMLGNKNYSGPIYYGFNLKYYNGILAYGKSIFINSIFITNNIEIDYGHGFGTDFSILYDAKKLKAGLTINNIFSRVLWGKHKTGKIPTRFNLSLAAIPTDNFGIGIEVTKFTISSPFIFAAGIRGNLSGSKWYNNFIYSAGAYADALNFSPDNTIYSAGLGYNIKKLRINTSVSGYISQFTNSFNPEYRISISTIYDNKL</sequence>
<accession>A0A660SBW6</accession>
<evidence type="ECO:0000313" key="2">
    <source>
        <dbReference type="Proteomes" id="UP000271125"/>
    </source>
</evidence>